<feature type="region of interest" description="Disordered" evidence="1">
    <location>
        <begin position="58"/>
        <end position="142"/>
    </location>
</feature>
<accession>A0ABR3IWL1</accession>
<feature type="compositionally biased region" description="Low complexity" evidence="1">
    <location>
        <begin position="73"/>
        <end position="82"/>
    </location>
</feature>
<dbReference type="Pfam" id="PF21294">
    <property type="entry name" value="Polysacc_lyase_14"/>
    <property type="match status" value="2"/>
</dbReference>
<feature type="domain" description="Polysaccharide lyase 14" evidence="3">
    <location>
        <begin position="240"/>
        <end position="415"/>
    </location>
</feature>
<evidence type="ECO:0000313" key="5">
    <source>
        <dbReference type="Proteomes" id="UP001556367"/>
    </source>
</evidence>
<protein>
    <recommendedName>
        <fullName evidence="3">Polysaccharide lyase 14 domain-containing protein</fullName>
    </recommendedName>
</protein>
<dbReference type="EMBL" id="JASNQZ010000015">
    <property type="protein sequence ID" value="KAL0947669.1"/>
    <property type="molecule type" value="Genomic_DNA"/>
</dbReference>
<feature type="compositionally biased region" description="Low complexity" evidence="1">
    <location>
        <begin position="89"/>
        <end position="98"/>
    </location>
</feature>
<evidence type="ECO:0000313" key="4">
    <source>
        <dbReference type="EMBL" id="KAL0947669.1"/>
    </source>
</evidence>
<keyword evidence="2" id="KW-0732">Signal</keyword>
<evidence type="ECO:0000256" key="2">
    <source>
        <dbReference type="SAM" id="SignalP"/>
    </source>
</evidence>
<gene>
    <name evidence="4" type="ORF">HGRIS_013757</name>
</gene>
<keyword evidence="5" id="KW-1185">Reference proteome</keyword>
<feature type="signal peptide" evidence="2">
    <location>
        <begin position="1"/>
        <end position="21"/>
    </location>
</feature>
<dbReference type="Proteomes" id="UP001556367">
    <property type="component" value="Unassembled WGS sequence"/>
</dbReference>
<feature type="domain" description="Polysaccharide lyase 14" evidence="3">
    <location>
        <begin position="535"/>
        <end position="571"/>
    </location>
</feature>
<reference evidence="5" key="1">
    <citation type="submission" date="2024-06" db="EMBL/GenBank/DDBJ databases">
        <title>Multi-omics analyses provide insights into the biosynthesis of the anticancer antibiotic pleurotin in Hohenbuehelia grisea.</title>
        <authorList>
            <person name="Weaver J.A."/>
            <person name="Alberti F."/>
        </authorList>
    </citation>
    <scope>NUCLEOTIDE SEQUENCE [LARGE SCALE GENOMIC DNA]</scope>
    <source>
        <strain evidence="5">T-177</strain>
    </source>
</reference>
<dbReference type="PANTHER" id="PTHR40124">
    <property type="match status" value="1"/>
</dbReference>
<dbReference type="Gene3D" id="2.60.120.200">
    <property type="match status" value="2"/>
</dbReference>
<feature type="region of interest" description="Disordered" evidence="1">
    <location>
        <begin position="214"/>
        <end position="240"/>
    </location>
</feature>
<feature type="compositionally biased region" description="Low complexity" evidence="1">
    <location>
        <begin position="214"/>
        <end position="238"/>
    </location>
</feature>
<sequence>MAILFLSTLGVVLFHTAFVNAVPISDQPAFTPSLDRRNIALGFGGNNSIILGGYTSSASNPAHPSSPAPLSPSSPRTSASYALPPPPSATTAPTQPLSLSPPPPAITAPVQPSYKASVRQTPSASPHDTTSPTSSLTPWTSLPISRTSSTVAAWSAPAQMTDLSGFNVSNFAAGWKNMAIVQGIPADASATGPSASATASTSASASASATSSAQTIAADAAPPPSNSTTTASTPLSPTWDNSSSVLEIRYPANSINPGNRDQPQGGAEFYAVPLDMTRARVVTLAYSVFFPADFAWVHGGKLPGLYGGHASCSGGNDALSCFSTRLMWREHGAGELYLYAPKDRQTEALCGDNQSVCDATYGLSIGRGSFNWTAGAWTHVSQTVELNTPGRQDGVFILDVNGERVLQRTDVFYRDVPPPPSAKPKSHTTPKPSTSTLGDHDTLGSIIGGILKKRNTFTGPHIWKHRWMMNLPTPPRPSEVDEIVILDRQSQQRLAVELPAEQEIAAVPEGDKEAVQIMSGVGLPEEPIMGIQAAQTKEPVGFIGLFFSTFFGGHEERYATPKDQFTWFKDFSMAYR</sequence>
<organism evidence="4 5">
    <name type="scientific">Hohenbuehelia grisea</name>
    <dbReference type="NCBI Taxonomy" id="104357"/>
    <lineage>
        <taxon>Eukaryota</taxon>
        <taxon>Fungi</taxon>
        <taxon>Dikarya</taxon>
        <taxon>Basidiomycota</taxon>
        <taxon>Agaricomycotina</taxon>
        <taxon>Agaricomycetes</taxon>
        <taxon>Agaricomycetidae</taxon>
        <taxon>Agaricales</taxon>
        <taxon>Pleurotineae</taxon>
        <taxon>Pleurotaceae</taxon>
        <taxon>Hohenbuehelia</taxon>
    </lineage>
</organism>
<feature type="compositionally biased region" description="Low complexity" evidence="1">
    <location>
        <begin position="121"/>
        <end position="142"/>
    </location>
</feature>
<feature type="compositionally biased region" description="Low complexity" evidence="1">
    <location>
        <begin position="427"/>
        <end position="436"/>
    </location>
</feature>
<dbReference type="PANTHER" id="PTHR40124:SF1">
    <property type="entry name" value="DISAGGREGATASE RELATED REPEAT PROTEIN"/>
    <property type="match status" value="1"/>
</dbReference>
<evidence type="ECO:0000256" key="1">
    <source>
        <dbReference type="SAM" id="MobiDB-lite"/>
    </source>
</evidence>
<evidence type="ECO:0000259" key="3">
    <source>
        <dbReference type="Pfam" id="PF21294"/>
    </source>
</evidence>
<dbReference type="InterPro" id="IPR048958">
    <property type="entry name" value="Polysacc_lyase_14"/>
</dbReference>
<feature type="region of interest" description="Disordered" evidence="1">
    <location>
        <begin position="413"/>
        <end position="441"/>
    </location>
</feature>
<proteinExistence type="predicted"/>
<name>A0ABR3IWL1_9AGAR</name>
<comment type="caution">
    <text evidence="4">The sequence shown here is derived from an EMBL/GenBank/DDBJ whole genome shotgun (WGS) entry which is preliminary data.</text>
</comment>
<feature type="chain" id="PRO_5047444827" description="Polysaccharide lyase 14 domain-containing protein" evidence="2">
    <location>
        <begin position="22"/>
        <end position="576"/>
    </location>
</feature>